<feature type="transmembrane region" description="Helical" evidence="1">
    <location>
        <begin position="320"/>
        <end position="339"/>
    </location>
</feature>
<keyword evidence="2" id="KW-0732">Signal</keyword>
<protein>
    <recommendedName>
        <fullName evidence="5">Protein BatD</fullName>
    </recommendedName>
</protein>
<keyword evidence="1" id="KW-1133">Transmembrane helix</keyword>
<dbReference type="Proteomes" id="UP000244080">
    <property type="component" value="Unassembled WGS sequence"/>
</dbReference>
<proteinExistence type="predicted"/>
<gene>
    <name evidence="3" type="ORF">CWO36_17185</name>
</gene>
<dbReference type="InterPro" id="IPR025738">
    <property type="entry name" value="BatD"/>
</dbReference>
<evidence type="ECO:0000256" key="1">
    <source>
        <dbReference type="SAM" id="Phobius"/>
    </source>
</evidence>
<dbReference type="EMBL" id="PIGA01000030">
    <property type="protein sequence ID" value="PTP17441.1"/>
    <property type="molecule type" value="Genomic_DNA"/>
</dbReference>
<organism evidence="3 4">
    <name type="scientific">Vibrio splendidus</name>
    <dbReference type="NCBI Taxonomy" id="29497"/>
    <lineage>
        <taxon>Bacteria</taxon>
        <taxon>Pseudomonadati</taxon>
        <taxon>Pseudomonadota</taxon>
        <taxon>Gammaproteobacteria</taxon>
        <taxon>Vibrionales</taxon>
        <taxon>Vibrionaceae</taxon>
        <taxon>Vibrio</taxon>
    </lineage>
</organism>
<dbReference type="PANTHER" id="PTHR40940:SF1">
    <property type="entry name" value="PROTEIN BATD"/>
    <property type="match status" value="1"/>
</dbReference>
<comment type="caution">
    <text evidence="3">The sequence shown here is derived from an EMBL/GenBank/DDBJ whole genome shotgun (WGS) entry which is preliminary data.</text>
</comment>
<name>A0A2T5EDM4_VIBSP</name>
<dbReference type="PANTHER" id="PTHR40940">
    <property type="entry name" value="PROTEIN BATD-RELATED"/>
    <property type="match status" value="1"/>
</dbReference>
<keyword evidence="1" id="KW-0812">Transmembrane</keyword>
<reference evidence="3 4" key="1">
    <citation type="submission" date="2017-11" db="EMBL/GenBank/DDBJ databases">
        <title>Population delineation of vibrios coincides with oyster pathogenicity.</title>
        <authorList>
            <person name="Bruto M."/>
            <person name="Labreuche Y."/>
            <person name="James A."/>
            <person name="Piel D."/>
            <person name="Chenivesse S."/>
            <person name="Petton B."/>
            <person name="Polz M.F."/>
            <person name="Le Roux F."/>
        </authorList>
    </citation>
    <scope>NUCLEOTIDE SEQUENCE [LARGE SCALE GENOMIC DNA]</scope>
    <source>
        <strain evidence="3 4">1F_55</strain>
    </source>
</reference>
<accession>A0A2T5EDM4</accession>
<dbReference type="Pfam" id="PF13584">
    <property type="entry name" value="BatD"/>
    <property type="match status" value="1"/>
</dbReference>
<evidence type="ECO:0000256" key="2">
    <source>
        <dbReference type="SAM" id="SignalP"/>
    </source>
</evidence>
<sequence>MNKTKSTVRALALLKCWFAALSAMVLLISMPANAINLDQLVSDGELKLNVELKTQDVAVKQQVALDVEVLSTRPFQEELVLPYLDIPNTVVKKDEQKVARSARTIEGIKWFTQKARYYLYPMQAGEFTVPELKIPVSVELTSETVVEGVIQSQPINFTSKMPVSNIDADALIVSPNAELSISTDRPLTDEFEVGHAVTATYTLSVANSHMMLLPEINIPDISGVELYRKPAVKENVFNRLNKSNTATLKQQVTLILQEQGKVVLPKQTMTWWNTKTNQLEPLTVEQQTLQVGDAKLLDSLSNTLGSNDGAQTLSNWLSQYWYYLVIAGIFLAAIARLIGKHFIDLKRYFVARQQLNTKKLNIQFCRHVEEKQYSKAVQTIYEITGRTTLSKGTLQLPLDSDSNDIWKKLLKLGYAKNTEGSVSTSLSVSLSISNTEAKTLLKAINDSPKTRRTPFRFNWNLN</sequence>
<evidence type="ECO:0008006" key="5">
    <source>
        <dbReference type="Google" id="ProtNLM"/>
    </source>
</evidence>
<feature type="chain" id="PRO_5015735168" description="Protein BatD" evidence="2">
    <location>
        <begin position="35"/>
        <end position="462"/>
    </location>
</feature>
<dbReference type="AlphaFoldDB" id="A0A2T5EDM4"/>
<feature type="signal peptide" evidence="2">
    <location>
        <begin position="1"/>
        <end position="34"/>
    </location>
</feature>
<evidence type="ECO:0000313" key="3">
    <source>
        <dbReference type="EMBL" id="PTP17441.1"/>
    </source>
</evidence>
<keyword evidence="1" id="KW-0472">Membrane</keyword>
<dbReference type="RefSeq" id="WP_017087757.1">
    <property type="nucleotide sequence ID" value="NZ_CAWNZY010000041.1"/>
</dbReference>
<evidence type="ECO:0000313" key="4">
    <source>
        <dbReference type="Proteomes" id="UP000244080"/>
    </source>
</evidence>